<dbReference type="InterPro" id="IPR002528">
    <property type="entry name" value="MATE_fam"/>
</dbReference>
<dbReference type="PIRSF" id="PIRSF006603">
    <property type="entry name" value="DinF"/>
    <property type="match status" value="1"/>
</dbReference>
<organism evidence="8 9">
    <name type="scientific">Ruminiclostridium hungatei</name>
    <name type="common">Clostridium hungatei</name>
    <dbReference type="NCBI Taxonomy" id="48256"/>
    <lineage>
        <taxon>Bacteria</taxon>
        <taxon>Bacillati</taxon>
        <taxon>Bacillota</taxon>
        <taxon>Clostridia</taxon>
        <taxon>Eubacteriales</taxon>
        <taxon>Oscillospiraceae</taxon>
        <taxon>Ruminiclostridium</taxon>
    </lineage>
</organism>
<dbReference type="GO" id="GO:0005886">
    <property type="term" value="C:plasma membrane"/>
    <property type="evidence" value="ECO:0007669"/>
    <property type="project" value="UniProtKB-SubCell"/>
</dbReference>
<dbReference type="STRING" id="48256.CLHUN_10990"/>
<feature type="transmembrane region" description="Helical" evidence="7">
    <location>
        <begin position="201"/>
        <end position="221"/>
    </location>
</feature>
<dbReference type="EMBL" id="MZGX01000005">
    <property type="protein sequence ID" value="OPX45212.1"/>
    <property type="molecule type" value="Genomic_DNA"/>
</dbReference>
<feature type="transmembrane region" description="Helical" evidence="7">
    <location>
        <begin position="49"/>
        <end position="73"/>
    </location>
</feature>
<comment type="caution">
    <text evidence="8">The sequence shown here is derived from an EMBL/GenBank/DDBJ whole genome shotgun (WGS) entry which is preliminary data.</text>
</comment>
<feature type="transmembrane region" description="Helical" evidence="7">
    <location>
        <begin position="242"/>
        <end position="267"/>
    </location>
</feature>
<reference evidence="8 9" key="1">
    <citation type="submission" date="2017-03" db="EMBL/GenBank/DDBJ databases">
        <title>Genome sequence of Clostridium hungatei DSM 14427.</title>
        <authorList>
            <person name="Poehlein A."/>
            <person name="Daniel R."/>
        </authorList>
    </citation>
    <scope>NUCLEOTIDE SEQUENCE [LARGE SCALE GENOMIC DNA]</scope>
    <source>
        <strain evidence="8 9">DSM 14427</strain>
    </source>
</reference>
<evidence type="ECO:0000256" key="5">
    <source>
        <dbReference type="ARBA" id="ARBA00022989"/>
    </source>
</evidence>
<feature type="transmembrane region" description="Helical" evidence="7">
    <location>
        <begin position="418"/>
        <end position="442"/>
    </location>
</feature>
<feature type="transmembrane region" description="Helical" evidence="7">
    <location>
        <begin position="322"/>
        <end position="345"/>
    </location>
</feature>
<evidence type="ECO:0000313" key="9">
    <source>
        <dbReference type="Proteomes" id="UP000191554"/>
    </source>
</evidence>
<keyword evidence="2" id="KW-0813">Transport</keyword>
<dbReference type="Proteomes" id="UP000191554">
    <property type="component" value="Unassembled WGS sequence"/>
</dbReference>
<dbReference type="NCBIfam" id="TIGR00797">
    <property type="entry name" value="matE"/>
    <property type="match status" value="1"/>
</dbReference>
<keyword evidence="6 7" id="KW-0472">Membrane</keyword>
<gene>
    <name evidence="8" type="primary">mepA_1</name>
    <name evidence="8" type="ORF">CLHUN_10990</name>
</gene>
<accession>A0A1V4SMU9</accession>
<dbReference type="InterPro" id="IPR052031">
    <property type="entry name" value="Membrane_Transporter-Flippase"/>
</dbReference>
<feature type="transmembrane region" description="Helical" evidence="7">
    <location>
        <begin position="365"/>
        <end position="383"/>
    </location>
</feature>
<feature type="transmembrane region" description="Helical" evidence="7">
    <location>
        <begin position="390"/>
        <end position="412"/>
    </location>
</feature>
<name>A0A1V4SMU9_RUMHU</name>
<evidence type="ECO:0000256" key="2">
    <source>
        <dbReference type="ARBA" id="ARBA00022448"/>
    </source>
</evidence>
<evidence type="ECO:0000256" key="7">
    <source>
        <dbReference type="SAM" id="Phobius"/>
    </source>
</evidence>
<keyword evidence="5 7" id="KW-1133">Transmembrane helix</keyword>
<feature type="transmembrane region" description="Helical" evidence="7">
    <location>
        <begin position="287"/>
        <end position="310"/>
    </location>
</feature>
<protein>
    <submittedName>
        <fullName evidence="8">Multidrug export protein MepA</fullName>
    </submittedName>
</protein>
<dbReference type="RefSeq" id="WP_165755669.1">
    <property type="nucleotide sequence ID" value="NZ_MZGX01000005.1"/>
</dbReference>
<feature type="transmembrane region" description="Helical" evidence="7">
    <location>
        <begin position="169"/>
        <end position="189"/>
    </location>
</feature>
<evidence type="ECO:0000256" key="3">
    <source>
        <dbReference type="ARBA" id="ARBA00022475"/>
    </source>
</evidence>
<dbReference type="GO" id="GO:0015297">
    <property type="term" value="F:antiporter activity"/>
    <property type="evidence" value="ECO:0007669"/>
    <property type="project" value="InterPro"/>
</dbReference>
<keyword evidence="9" id="KW-1185">Reference proteome</keyword>
<dbReference type="Pfam" id="PF01554">
    <property type="entry name" value="MatE"/>
    <property type="match status" value="2"/>
</dbReference>
<dbReference type="InterPro" id="IPR048279">
    <property type="entry name" value="MdtK-like"/>
</dbReference>
<dbReference type="PANTHER" id="PTHR43549">
    <property type="entry name" value="MULTIDRUG RESISTANCE PROTEIN YPNP-RELATED"/>
    <property type="match status" value="1"/>
</dbReference>
<keyword evidence="4 7" id="KW-0812">Transmembrane</keyword>
<dbReference type="PANTHER" id="PTHR43549:SF3">
    <property type="entry name" value="MULTIDRUG RESISTANCE PROTEIN YPNP-RELATED"/>
    <property type="match status" value="1"/>
</dbReference>
<feature type="transmembrane region" description="Helical" evidence="7">
    <location>
        <begin position="136"/>
        <end position="157"/>
    </location>
</feature>
<evidence type="ECO:0000256" key="4">
    <source>
        <dbReference type="ARBA" id="ARBA00022692"/>
    </source>
</evidence>
<evidence type="ECO:0000256" key="6">
    <source>
        <dbReference type="ARBA" id="ARBA00023136"/>
    </source>
</evidence>
<keyword evidence="3" id="KW-1003">Cell membrane</keyword>
<dbReference type="AlphaFoldDB" id="A0A1V4SMU9"/>
<evidence type="ECO:0000256" key="1">
    <source>
        <dbReference type="ARBA" id="ARBA00004651"/>
    </source>
</evidence>
<proteinExistence type="predicted"/>
<feature type="transmembrane region" description="Helical" evidence="7">
    <location>
        <begin position="17"/>
        <end position="37"/>
    </location>
</feature>
<dbReference type="GO" id="GO:0042910">
    <property type="term" value="F:xenobiotic transmembrane transporter activity"/>
    <property type="evidence" value="ECO:0007669"/>
    <property type="project" value="InterPro"/>
</dbReference>
<evidence type="ECO:0000313" key="8">
    <source>
        <dbReference type="EMBL" id="OPX45212.1"/>
    </source>
</evidence>
<sequence>MGKTGNDLTTGSVPKRLINFAIPTFIGYFLYTGYSIINTVWVGNLLGETAVGATAVSFVITYILIAVAFGATMASTILIAQNFGAKNFDTIEKLVGASYGLALVMNTVLTAITFIFSDYILKAMNTPEVIFESASFYLKVSLIGCWVLYFFILNIAILRGVGDTVTPMILMALSAVLNAILDPVMIIGLGPVPKMGLNGAAFASLISQGIALLAGLIYVKAKNPLVAPSFKKLNLNKVQTKLLLKIGFPAIMQQALTAIGGSFMSSFVNGFGAAAASGYGAVIRVDALINIFAMSIGTASAAFTGQNLGAKKPERVREAFKWGIIISLLLSVVITLLCLLIPKILLSAFVHETDVLDIGAVCLRYLGIGYIFMLIMFAVNGIFNGSGKTLLSMTITLTTLWIIRIPLSYILLNTGMEIQGIWLSIDISYLIAAAAGVIIFSVKNLKTLKIPSGANKAV</sequence>
<comment type="subcellular location">
    <subcellularLocation>
        <location evidence="1">Cell membrane</location>
        <topology evidence="1">Multi-pass membrane protein</topology>
    </subcellularLocation>
</comment>
<dbReference type="CDD" id="cd13138">
    <property type="entry name" value="MATE_yoeA_like"/>
    <property type="match status" value="1"/>
</dbReference>
<feature type="transmembrane region" description="Helical" evidence="7">
    <location>
        <begin position="94"/>
        <end position="116"/>
    </location>
</feature>